<proteinExistence type="predicted"/>
<keyword evidence="3" id="KW-1185">Reference proteome</keyword>
<evidence type="ECO:0000256" key="1">
    <source>
        <dbReference type="SAM" id="MobiDB-lite"/>
    </source>
</evidence>
<feature type="region of interest" description="Disordered" evidence="1">
    <location>
        <begin position="1"/>
        <end position="108"/>
    </location>
</feature>
<name>A0ABR8GZC5_9CYAN</name>
<feature type="compositionally biased region" description="Pro residues" evidence="1">
    <location>
        <begin position="84"/>
        <end position="97"/>
    </location>
</feature>
<sequence>MRIGHGAWGMGHGAWGKISLPHLSPSPEELTAGEGSCSTCRATPQRSSVRLQDPSGSPVPHRDGDPYGFGSSSTWGNPKTALPPQCPMPNAPCPMPNAPSTVVLTPNL</sequence>
<accession>A0ABR8GZC5</accession>
<gene>
    <name evidence="2" type="ORF">H6G81_28955</name>
</gene>
<organism evidence="2 3">
    <name type="scientific">Scytonema hofmannii FACHB-248</name>
    <dbReference type="NCBI Taxonomy" id="1842502"/>
    <lineage>
        <taxon>Bacteria</taxon>
        <taxon>Bacillati</taxon>
        <taxon>Cyanobacteriota</taxon>
        <taxon>Cyanophyceae</taxon>
        <taxon>Nostocales</taxon>
        <taxon>Scytonemataceae</taxon>
        <taxon>Scytonema</taxon>
    </lineage>
</organism>
<reference evidence="2 3" key="1">
    <citation type="journal article" date="2020" name="ISME J.">
        <title>Comparative genomics reveals insights into cyanobacterial evolution and habitat adaptation.</title>
        <authorList>
            <person name="Chen M.Y."/>
            <person name="Teng W.K."/>
            <person name="Zhao L."/>
            <person name="Hu C.X."/>
            <person name="Zhou Y.K."/>
            <person name="Han B.P."/>
            <person name="Song L.R."/>
            <person name="Shu W.S."/>
        </authorList>
    </citation>
    <scope>NUCLEOTIDE SEQUENCE [LARGE SCALE GENOMIC DNA]</scope>
    <source>
        <strain evidence="2 3">FACHB-248</strain>
    </source>
</reference>
<feature type="compositionally biased region" description="Polar residues" evidence="1">
    <location>
        <begin position="36"/>
        <end position="50"/>
    </location>
</feature>
<evidence type="ECO:0000313" key="2">
    <source>
        <dbReference type="EMBL" id="MBD2608440.1"/>
    </source>
</evidence>
<dbReference type="Proteomes" id="UP000660380">
    <property type="component" value="Unassembled WGS sequence"/>
</dbReference>
<feature type="compositionally biased region" description="Gly residues" evidence="1">
    <location>
        <begin position="1"/>
        <end position="14"/>
    </location>
</feature>
<dbReference type="RefSeq" id="WP_186227651.1">
    <property type="nucleotide sequence ID" value="NZ_JACJTA010000094.1"/>
</dbReference>
<dbReference type="EMBL" id="JACJTA010000094">
    <property type="protein sequence ID" value="MBD2608440.1"/>
    <property type="molecule type" value="Genomic_DNA"/>
</dbReference>
<evidence type="ECO:0000313" key="3">
    <source>
        <dbReference type="Proteomes" id="UP000660380"/>
    </source>
</evidence>
<protein>
    <submittedName>
        <fullName evidence="2">Uncharacterized protein</fullName>
    </submittedName>
</protein>
<comment type="caution">
    <text evidence="2">The sequence shown here is derived from an EMBL/GenBank/DDBJ whole genome shotgun (WGS) entry which is preliminary data.</text>
</comment>